<dbReference type="InterPro" id="IPR000182">
    <property type="entry name" value="GNAT_dom"/>
</dbReference>
<dbReference type="AlphaFoldDB" id="A0A0C3GDC6"/>
<dbReference type="PANTHER" id="PTHR43328">
    <property type="entry name" value="ACETYLTRANSFERASE-RELATED"/>
    <property type="match status" value="1"/>
</dbReference>
<proteinExistence type="predicted"/>
<dbReference type="OrthoDB" id="630895at2759"/>
<dbReference type="InParanoid" id="A0A0C3GDC6"/>
<evidence type="ECO:0000313" key="2">
    <source>
        <dbReference type="EMBL" id="KIM94165.1"/>
    </source>
</evidence>
<reference evidence="3" key="2">
    <citation type="submission" date="2015-01" db="EMBL/GenBank/DDBJ databases">
        <title>Evolutionary Origins and Diversification of the Mycorrhizal Mutualists.</title>
        <authorList>
            <consortium name="DOE Joint Genome Institute"/>
            <consortium name="Mycorrhizal Genomics Consortium"/>
            <person name="Kohler A."/>
            <person name="Kuo A."/>
            <person name="Nagy L.G."/>
            <person name="Floudas D."/>
            <person name="Copeland A."/>
            <person name="Barry K.W."/>
            <person name="Cichocki N."/>
            <person name="Veneault-Fourrey C."/>
            <person name="LaButti K."/>
            <person name="Lindquist E.A."/>
            <person name="Lipzen A."/>
            <person name="Lundell T."/>
            <person name="Morin E."/>
            <person name="Murat C."/>
            <person name="Riley R."/>
            <person name="Ohm R."/>
            <person name="Sun H."/>
            <person name="Tunlid A."/>
            <person name="Henrissat B."/>
            <person name="Grigoriev I.V."/>
            <person name="Hibbett D.S."/>
            <person name="Martin F."/>
        </authorList>
    </citation>
    <scope>NUCLEOTIDE SEQUENCE [LARGE SCALE GENOMIC DNA]</scope>
    <source>
        <strain evidence="3">Zn</strain>
    </source>
</reference>
<dbReference type="InterPro" id="IPR016181">
    <property type="entry name" value="Acyl_CoA_acyltransferase"/>
</dbReference>
<dbReference type="SUPFAM" id="SSF55729">
    <property type="entry name" value="Acyl-CoA N-acyltransferases (Nat)"/>
    <property type="match status" value="1"/>
</dbReference>
<accession>A0A0C3GDC6</accession>
<dbReference type="EMBL" id="KN832891">
    <property type="protein sequence ID" value="KIM94165.1"/>
    <property type="molecule type" value="Genomic_DNA"/>
</dbReference>
<dbReference type="HOGENOM" id="CLU_1396291_0_0_1"/>
<sequence length="223" mass="24580">MESLASSDFITPAWYRLQTSANGEPYVQLPERPGREPIFLTSLKTTDNMNMATMMDIPLFHETLISLPKPYTVSDADFWITLQLSGKSGLSLQALRSGDPDTGVYIGGVTLFPTEKAPAQAILQLTTQGSIPGEYELGYSLNPSYHRKGIMRDAVLALLAWAIEGAGVRNVVVSANEINSASVKLIESLPFFSRSGETQEEAWPEHKGGGMRTLLTWRWNRSN</sequence>
<reference evidence="2 3" key="1">
    <citation type="submission" date="2014-04" db="EMBL/GenBank/DDBJ databases">
        <authorList>
            <consortium name="DOE Joint Genome Institute"/>
            <person name="Kuo A."/>
            <person name="Martino E."/>
            <person name="Perotto S."/>
            <person name="Kohler A."/>
            <person name="Nagy L.G."/>
            <person name="Floudas D."/>
            <person name="Copeland A."/>
            <person name="Barry K.W."/>
            <person name="Cichocki N."/>
            <person name="Veneault-Fourrey C."/>
            <person name="LaButti K."/>
            <person name="Lindquist E.A."/>
            <person name="Lipzen A."/>
            <person name="Lundell T."/>
            <person name="Morin E."/>
            <person name="Murat C."/>
            <person name="Sun H."/>
            <person name="Tunlid A."/>
            <person name="Henrissat B."/>
            <person name="Grigoriev I.V."/>
            <person name="Hibbett D.S."/>
            <person name="Martin F."/>
            <person name="Nordberg H.P."/>
            <person name="Cantor M.N."/>
            <person name="Hua S.X."/>
        </authorList>
    </citation>
    <scope>NUCLEOTIDE SEQUENCE [LARGE SCALE GENOMIC DNA]</scope>
    <source>
        <strain evidence="2 3">Zn</strain>
    </source>
</reference>
<feature type="domain" description="N-acetyltransferase" evidence="1">
    <location>
        <begin position="61"/>
        <end position="189"/>
    </location>
</feature>
<dbReference type="Proteomes" id="UP000054321">
    <property type="component" value="Unassembled WGS sequence"/>
</dbReference>
<gene>
    <name evidence="2" type="ORF">OIDMADRAFT_184549</name>
</gene>
<name>A0A0C3GDC6_OIDMZ</name>
<keyword evidence="3" id="KW-1185">Reference proteome</keyword>
<dbReference type="Gene3D" id="3.40.630.30">
    <property type="match status" value="1"/>
</dbReference>
<dbReference type="PANTHER" id="PTHR43328:SF1">
    <property type="entry name" value="N-ACETYLTRANSFERASE DOMAIN-CONTAINING PROTEIN"/>
    <property type="match status" value="1"/>
</dbReference>
<evidence type="ECO:0000259" key="1">
    <source>
        <dbReference type="Pfam" id="PF13302"/>
    </source>
</evidence>
<organism evidence="2 3">
    <name type="scientific">Oidiodendron maius (strain Zn)</name>
    <dbReference type="NCBI Taxonomy" id="913774"/>
    <lineage>
        <taxon>Eukaryota</taxon>
        <taxon>Fungi</taxon>
        <taxon>Dikarya</taxon>
        <taxon>Ascomycota</taxon>
        <taxon>Pezizomycotina</taxon>
        <taxon>Leotiomycetes</taxon>
        <taxon>Leotiomycetes incertae sedis</taxon>
        <taxon>Myxotrichaceae</taxon>
        <taxon>Oidiodendron</taxon>
    </lineage>
</organism>
<dbReference type="GO" id="GO:0016747">
    <property type="term" value="F:acyltransferase activity, transferring groups other than amino-acyl groups"/>
    <property type="evidence" value="ECO:0007669"/>
    <property type="project" value="InterPro"/>
</dbReference>
<protein>
    <recommendedName>
        <fullName evidence="1">N-acetyltransferase domain-containing protein</fullName>
    </recommendedName>
</protein>
<dbReference type="Pfam" id="PF13302">
    <property type="entry name" value="Acetyltransf_3"/>
    <property type="match status" value="1"/>
</dbReference>
<evidence type="ECO:0000313" key="3">
    <source>
        <dbReference type="Proteomes" id="UP000054321"/>
    </source>
</evidence>